<dbReference type="AlphaFoldDB" id="A0A7T5R0X8"/>
<comment type="similarity">
    <text evidence="7">Belongs to the class I-like SAM-binding methyltransferase superfamily. TrmB family.</text>
</comment>
<comment type="caution">
    <text evidence="7">Lacks conserved residue(s) required for the propagation of feature annotation.</text>
</comment>
<evidence type="ECO:0000256" key="2">
    <source>
        <dbReference type="ARBA" id="ARBA00003015"/>
    </source>
</evidence>
<name>A0A7T5R0X8_9BACT</name>
<keyword evidence="4 7" id="KW-0808">Transferase</keyword>
<dbReference type="SUPFAM" id="SSF53335">
    <property type="entry name" value="S-adenosyl-L-methionine-dependent methyltransferases"/>
    <property type="match status" value="1"/>
</dbReference>
<dbReference type="GO" id="GO:0008176">
    <property type="term" value="F:tRNA (guanine(46)-N7)-methyltransferase activity"/>
    <property type="evidence" value="ECO:0007669"/>
    <property type="project" value="UniProtKB-UniRule"/>
</dbReference>
<reference evidence="8 9" key="1">
    <citation type="submission" date="2020-07" db="EMBL/GenBank/DDBJ databases">
        <title>Huge and variable diversity of episymbiotic CPR bacteria and DPANN archaea in groundwater ecosystems.</title>
        <authorList>
            <person name="He C.Y."/>
            <person name="Keren R."/>
            <person name="Whittaker M."/>
            <person name="Farag I.F."/>
            <person name="Doudna J."/>
            <person name="Cate J.H.D."/>
            <person name="Banfield J.F."/>
        </authorList>
    </citation>
    <scope>NUCLEOTIDE SEQUENCE [LARGE SCALE GENOMIC DNA]</scope>
    <source>
        <strain evidence="8">NC_groundwater_70_Ag_B-0.1um_54_66</strain>
    </source>
</reference>
<feature type="binding site" evidence="7">
    <location>
        <position position="85"/>
    </location>
    <ligand>
        <name>S-adenosyl-L-methionine</name>
        <dbReference type="ChEBI" id="CHEBI:59789"/>
    </ligand>
</feature>
<dbReference type="Proteomes" id="UP000595362">
    <property type="component" value="Chromosome"/>
</dbReference>
<keyword evidence="3 7" id="KW-0489">Methyltransferase</keyword>
<protein>
    <recommendedName>
        <fullName evidence="7">tRNA (guanine-N(7)-)-methyltransferase</fullName>
        <ecNumber evidence="7">2.1.1.33</ecNumber>
    </recommendedName>
    <alternativeName>
        <fullName evidence="7">tRNA (guanine(46)-N(7))-methyltransferase</fullName>
    </alternativeName>
    <alternativeName>
        <fullName evidence="7">tRNA(m7G46)-methyltransferase</fullName>
    </alternativeName>
</protein>
<dbReference type="InterPro" id="IPR029063">
    <property type="entry name" value="SAM-dependent_MTases_sf"/>
</dbReference>
<evidence type="ECO:0000313" key="9">
    <source>
        <dbReference type="Proteomes" id="UP000595362"/>
    </source>
</evidence>
<feature type="binding site" evidence="7">
    <location>
        <position position="139"/>
    </location>
    <ligand>
        <name>S-adenosyl-L-methionine</name>
        <dbReference type="ChEBI" id="CHEBI:59789"/>
    </ligand>
</feature>
<dbReference type="NCBIfam" id="TIGR00091">
    <property type="entry name" value="tRNA (guanosine(46)-N7)-methyltransferase TrmB"/>
    <property type="match status" value="1"/>
</dbReference>
<dbReference type="UniPathway" id="UPA00989"/>
<evidence type="ECO:0000256" key="4">
    <source>
        <dbReference type="ARBA" id="ARBA00022679"/>
    </source>
</evidence>
<comment type="catalytic activity">
    <reaction evidence="1 7">
        <text>guanosine(46) in tRNA + S-adenosyl-L-methionine = N(7)-methylguanosine(46) in tRNA + S-adenosyl-L-homocysteine</text>
        <dbReference type="Rhea" id="RHEA:42708"/>
        <dbReference type="Rhea" id="RHEA-COMP:10188"/>
        <dbReference type="Rhea" id="RHEA-COMP:10189"/>
        <dbReference type="ChEBI" id="CHEBI:57856"/>
        <dbReference type="ChEBI" id="CHEBI:59789"/>
        <dbReference type="ChEBI" id="CHEBI:74269"/>
        <dbReference type="ChEBI" id="CHEBI:74480"/>
        <dbReference type="EC" id="2.1.1.33"/>
    </reaction>
</comment>
<evidence type="ECO:0000256" key="3">
    <source>
        <dbReference type="ARBA" id="ARBA00022603"/>
    </source>
</evidence>
<dbReference type="PROSITE" id="PS51625">
    <property type="entry name" value="SAM_MT_TRMB"/>
    <property type="match status" value="1"/>
</dbReference>
<dbReference type="InterPro" id="IPR003358">
    <property type="entry name" value="tRNA_(Gua-N-7)_MeTrfase_Trmb"/>
</dbReference>
<proteinExistence type="inferred from homology"/>
<feature type="binding site" evidence="7">
    <location>
        <position position="197"/>
    </location>
    <ligand>
        <name>substrate</name>
    </ligand>
</feature>
<dbReference type="PANTHER" id="PTHR23417:SF14">
    <property type="entry name" value="PENTACOTRIPEPTIDE-REPEAT REGION OF PRORP DOMAIN-CONTAINING PROTEIN"/>
    <property type="match status" value="1"/>
</dbReference>
<evidence type="ECO:0000256" key="5">
    <source>
        <dbReference type="ARBA" id="ARBA00022691"/>
    </source>
</evidence>
<evidence type="ECO:0000256" key="6">
    <source>
        <dbReference type="ARBA" id="ARBA00022694"/>
    </source>
</evidence>
<sequence>MPTAVSRGKNWILQTRCTSSLANDTGREKNRLYGRKQTRPLSDPKQAVTDLMLARLQPDIAETKTKKKLPIEELFGCAATPVWFEIGFGGGEHLIGLMKQNPHAYMIGAEPFINGMANFLHSLREEKLPENHIRVWMNDAILLAERLPDQSVERIYVLNPDPWPKKRHRKRRLINQENLTIFARILKPGGLLVMSTDVSDLADWMVTEATRHPAFTWATSKASDWRVMPADWIPTRYEAKGKAKGRQQIYLMFNRN</sequence>
<evidence type="ECO:0000256" key="7">
    <source>
        <dbReference type="HAMAP-Rule" id="MF_01057"/>
    </source>
</evidence>
<dbReference type="GO" id="GO:0043527">
    <property type="term" value="C:tRNA methyltransferase complex"/>
    <property type="evidence" value="ECO:0007669"/>
    <property type="project" value="TreeGrafter"/>
</dbReference>
<dbReference type="InterPro" id="IPR055361">
    <property type="entry name" value="tRNA_methyltr_TrmB_bact"/>
</dbReference>
<feature type="binding site" evidence="7">
    <location>
        <position position="161"/>
    </location>
    <ligand>
        <name>S-adenosyl-L-methionine</name>
        <dbReference type="ChEBI" id="CHEBI:59789"/>
    </ligand>
</feature>
<feature type="binding site" evidence="7">
    <location>
        <begin position="235"/>
        <end position="238"/>
    </location>
    <ligand>
        <name>substrate</name>
    </ligand>
</feature>
<organism evidence="8 9">
    <name type="scientific">Micavibrio aeruginosavorus</name>
    <dbReference type="NCBI Taxonomy" id="349221"/>
    <lineage>
        <taxon>Bacteria</taxon>
        <taxon>Pseudomonadati</taxon>
        <taxon>Bdellovibrionota</taxon>
        <taxon>Bdellovibrionia</taxon>
        <taxon>Bdellovibrionales</taxon>
        <taxon>Pseudobdellovibrionaceae</taxon>
        <taxon>Micavibrio</taxon>
    </lineage>
</organism>
<keyword evidence="5 7" id="KW-0949">S-adenosyl-L-methionine</keyword>
<dbReference type="Gene3D" id="3.40.50.150">
    <property type="entry name" value="Vaccinia Virus protein VP39"/>
    <property type="match status" value="1"/>
</dbReference>
<feature type="binding site" evidence="7">
    <location>
        <position position="110"/>
    </location>
    <ligand>
        <name>S-adenosyl-L-methionine</name>
        <dbReference type="ChEBI" id="CHEBI:59789"/>
    </ligand>
</feature>
<comment type="pathway">
    <text evidence="7">tRNA modification; N(7)-methylguanine-tRNA biosynthesis.</text>
</comment>
<accession>A0A7T5R0X8</accession>
<feature type="binding site" evidence="7">
    <location>
        <position position="165"/>
    </location>
    <ligand>
        <name>substrate</name>
    </ligand>
</feature>
<comment type="function">
    <text evidence="2 7">Catalyzes the formation of N(7)-methylguanine at position 46 (m7G46) in tRNA.</text>
</comment>
<keyword evidence="6 7" id="KW-0819">tRNA processing</keyword>
<dbReference type="Pfam" id="PF02390">
    <property type="entry name" value="Methyltransf_4"/>
    <property type="match status" value="1"/>
</dbReference>
<evidence type="ECO:0000313" key="8">
    <source>
        <dbReference type="EMBL" id="QQG35513.1"/>
    </source>
</evidence>
<dbReference type="EMBL" id="CP066681">
    <property type="protein sequence ID" value="QQG35513.1"/>
    <property type="molecule type" value="Genomic_DNA"/>
</dbReference>
<dbReference type="HAMAP" id="MF_01057">
    <property type="entry name" value="tRNA_methyltr_TrmB"/>
    <property type="match status" value="1"/>
</dbReference>
<evidence type="ECO:0000256" key="1">
    <source>
        <dbReference type="ARBA" id="ARBA00000142"/>
    </source>
</evidence>
<dbReference type="PANTHER" id="PTHR23417">
    <property type="entry name" value="3-DEOXY-D-MANNO-OCTULOSONIC-ACID TRANSFERASE/TRNA GUANINE-N 7 - -METHYLTRANSFERASE"/>
    <property type="match status" value="1"/>
</dbReference>
<dbReference type="EC" id="2.1.1.33" evidence="7"/>
<gene>
    <name evidence="7 8" type="primary">trmB</name>
    <name evidence="8" type="ORF">HYS17_08230</name>
</gene>